<reference evidence="4 5" key="1">
    <citation type="submission" date="2016-07" db="EMBL/GenBank/DDBJ databases">
        <title>Complete genome sequence of Altererythrobacter dongtanensis KCTC 22672, a type strain with esterase isolated from tidal flat.</title>
        <authorList>
            <person name="Cheng H."/>
            <person name="Wu Y.-H."/>
            <person name="Zhou P."/>
            <person name="Huo Y.-Y."/>
            <person name="Wang C.-S."/>
            <person name="Xu X.-W."/>
        </authorList>
    </citation>
    <scope>NUCLEOTIDE SEQUENCE [LARGE SCALE GENOMIC DNA]</scope>
    <source>
        <strain evidence="4 5">KCTC 22672</strain>
    </source>
</reference>
<organism evidence="4 5">
    <name type="scientific">Tsuneonella dongtanensis</name>
    <dbReference type="NCBI Taxonomy" id="692370"/>
    <lineage>
        <taxon>Bacteria</taxon>
        <taxon>Pseudomonadati</taxon>
        <taxon>Pseudomonadota</taxon>
        <taxon>Alphaproteobacteria</taxon>
        <taxon>Sphingomonadales</taxon>
        <taxon>Erythrobacteraceae</taxon>
        <taxon>Tsuneonella</taxon>
    </lineage>
</organism>
<feature type="transmembrane region" description="Helical" evidence="3">
    <location>
        <begin position="207"/>
        <end position="228"/>
    </location>
</feature>
<evidence type="ECO:0008006" key="6">
    <source>
        <dbReference type="Google" id="ProtNLM"/>
    </source>
</evidence>
<name>A0A1B2ABI6_9SPHN</name>
<feature type="transmembrane region" description="Helical" evidence="3">
    <location>
        <begin position="182"/>
        <end position="200"/>
    </location>
</feature>
<keyword evidence="5" id="KW-1185">Reference proteome</keyword>
<dbReference type="NCBIfam" id="TIGR00341">
    <property type="entry name" value="TIGR00341 family protein"/>
    <property type="match status" value="1"/>
</dbReference>
<evidence type="ECO:0000256" key="3">
    <source>
        <dbReference type="SAM" id="Phobius"/>
    </source>
</evidence>
<feature type="transmembrane region" description="Helical" evidence="3">
    <location>
        <begin position="89"/>
        <end position="106"/>
    </location>
</feature>
<sequence>MHSGLARTVHPPNACEAFPGRAGRLDEGMEERVDTPSQSLRAETGEPHGIAFGRVIVSLRRWWRQIVIEIDQSEVIARRREEAYLSPRYMFMTAMSGGIAVLGLLLSSPAVVIGAMLLSPLMGPIIGLGFALAIGDYEWLRKSAKALVAGSLMAILLCALIVFLSPIQTVTSEIASRTRPNLFDLLVALFSALAGAYAMIRGKEGAIVGVAIATALMPPLAVVGYGMATFNGTVFWGSLLLFVTNAITIALTAMVMARLYGFRADLTQRQTMLQNLAVTMVFIALAVPLAYSLIQIGREANGARLVRGELQGLFDPRSRLSQVDIDWRAEPVTIDATVLTPKLEAEAEARGQRALSARLEKPVELRINQYLVGTGAQAAESAQLAAAQAQREAAENAKASALSRELALVAGVSEDEVTLDRGKRRAIVRARPLPGAQLASYRALERRIAADAPDWTVVLQPPAGPLPSVAFADGKPSSEGVAALELIAWASERAGRPVVLVGPGEQTSAANEWLLEKGIDAATESGPAPLRARWADTSD</sequence>
<dbReference type="STRING" id="692370.A6F68_00922"/>
<dbReference type="Pfam" id="PF04087">
    <property type="entry name" value="DUF389"/>
    <property type="match status" value="1"/>
</dbReference>
<protein>
    <recommendedName>
        <fullName evidence="6">TIGR00341 family protein</fullName>
    </recommendedName>
</protein>
<evidence type="ECO:0000313" key="4">
    <source>
        <dbReference type="EMBL" id="ANY19448.1"/>
    </source>
</evidence>
<dbReference type="PANTHER" id="PTHR20992">
    <property type="entry name" value="AT15442P-RELATED"/>
    <property type="match status" value="1"/>
</dbReference>
<dbReference type="PANTHER" id="PTHR20992:SF9">
    <property type="entry name" value="AT15442P-RELATED"/>
    <property type="match status" value="1"/>
</dbReference>
<dbReference type="KEGG" id="ado:A6F68_00922"/>
<dbReference type="PATRIC" id="fig|692370.5.peg.939"/>
<dbReference type="EMBL" id="CP016591">
    <property type="protein sequence ID" value="ANY19448.1"/>
    <property type="molecule type" value="Genomic_DNA"/>
</dbReference>
<proteinExistence type="predicted"/>
<feature type="transmembrane region" description="Helical" evidence="3">
    <location>
        <begin position="112"/>
        <end position="134"/>
    </location>
</feature>
<feature type="transmembrane region" description="Helical" evidence="3">
    <location>
        <begin position="234"/>
        <end position="260"/>
    </location>
</feature>
<feature type="coiled-coil region" evidence="1">
    <location>
        <begin position="377"/>
        <end position="404"/>
    </location>
</feature>
<dbReference type="AlphaFoldDB" id="A0A1B2ABI6"/>
<evidence type="ECO:0000256" key="1">
    <source>
        <dbReference type="SAM" id="Coils"/>
    </source>
</evidence>
<dbReference type="InterPro" id="IPR005240">
    <property type="entry name" value="DUF389"/>
</dbReference>
<feature type="region of interest" description="Disordered" evidence="2">
    <location>
        <begin position="1"/>
        <end position="44"/>
    </location>
</feature>
<keyword evidence="3" id="KW-0472">Membrane</keyword>
<feature type="compositionally biased region" description="Basic and acidic residues" evidence="2">
    <location>
        <begin position="23"/>
        <end position="34"/>
    </location>
</feature>
<gene>
    <name evidence="4" type="ORF">A6F68_00922</name>
</gene>
<keyword evidence="3" id="KW-1133">Transmembrane helix</keyword>
<evidence type="ECO:0000256" key="2">
    <source>
        <dbReference type="SAM" id="MobiDB-lite"/>
    </source>
</evidence>
<keyword evidence="3" id="KW-0812">Transmembrane</keyword>
<accession>A0A1B2ABI6</accession>
<feature type="transmembrane region" description="Helical" evidence="3">
    <location>
        <begin position="146"/>
        <end position="167"/>
    </location>
</feature>
<feature type="transmembrane region" description="Helical" evidence="3">
    <location>
        <begin position="272"/>
        <end position="294"/>
    </location>
</feature>
<evidence type="ECO:0000313" key="5">
    <source>
        <dbReference type="Proteomes" id="UP000092932"/>
    </source>
</evidence>
<keyword evidence="1" id="KW-0175">Coiled coil</keyword>
<dbReference type="Proteomes" id="UP000092932">
    <property type="component" value="Chromosome"/>
</dbReference>